<gene>
    <name evidence="1" type="ORF">DK389_03960</name>
</gene>
<dbReference type="InterPro" id="IPR045389">
    <property type="entry name" value="DUF6522"/>
</dbReference>
<evidence type="ECO:0000313" key="2">
    <source>
        <dbReference type="Proteomes" id="UP000245926"/>
    </source>
</evidence>
<keyword evidence="2" id="KW-1185">Reference proteome</keyword>
<dbReference type="AlphaFoldDB" id="A0A2U8W183"/>
<reference evidence="2" key="1">
    <citation type="submission" date="2018-05" db="EMBL/GenBank/DDBJ databases">
        <title>Complete Genome Sequence of Methylobacterium sp. 17SD2-17.</title>
        <authorList>
            <person name="Srinivasan S."/>
        </authorList>
    </citation>
    <scope>NUCLEOTIDE SEQUENCE [LARGE SCALE GENOMIC DNA]</scope>
    <source>
        <strain evidence="2">17SD2-17</strain>
    </source>
</reference>
<dbReference type="EMBL" id="CP029550">
    <property type="protein sequence ID" value="AWN39843.1"/>
    <property type="molecule type" value="Genomic_DNA"/>
</dbReference>
<evidence type="ECO:0000313" key="1">
    <source>
        <dbReference type="EMBL" id="AWN39843.1"/>
    </source>
</evidence>
<dbReference type="Proteomes" id="UP000245926">
    <property type="component" value="Chromosome"/>
</dbReference>
<name>A0A2U8W183_9HYPH</name>
<dbReference type="OrthoDB" id="7996580at2"/>
<accession>A0A2U8W183</accession>
<protein>
    <submittedName>
        <fullName evidence="1">Uncharacterized protein</fullName>
    </submittedName>
</protein>
<organism evidence="1 2">
    <name type="scientific">Methylobacterium durans</name>
    <dbReference type="NCBI Taxonomy" id="2202825"/>
    <lineage>
        <taxon>Bacteria</taxon>
        <taxon>Pseudomonadati</taxon>
        <taxon>Pseudomonadota</taxon>
        <taxon>Alphaproteobacteria</taxon>
        <taxon>Hyphomicrobiales</taxon>
        <taxon>Methylobacteriaceae</taxon>
        <taxon>Methylobacterium</taxon>
    </lineage>
</organism>
<dbReference type="Pfam" id="PF20132">
    <property type="entry name" value="DUF6522"/>
    <property type="match status" value="1"/>
</dbReference>
<sequence>MHLDRNGQGSWFIDPEQLAARLDILPGHLRHKMRLGLVTSRVEAGQAEDAGHWRVTVRVDRKAWQGIFDEAGNLASERML</sequence>
<dbReference type="KEGG" id="mets:DK389_03960"/>
<proteinExistence type="predicted"/>